<accession>A0AAD6MRP6</accession>
<keyword evidence="2" id="KW-0732">Signal</keyword>
<keyword evidence="5" id="KW-1185">Reference proteome</keyword>
<feature type="domain" description="DUF7492" evidence="3">
    <location>
        <begin position="15"/>
        <end position="274"/>
    </location>
</feature>
<reference evidence="4" key="2">
    <citation type="submission" date="2023-01" db="EMBL/GenBank/DDBJ databases">
        <authorList>
            <person name="Petersen C."/>
        </authorList>
    </citation>
    <scope>NUCLEOTIDE SEQUENCE</scope>
    <source>
        <strain evidence="4">IBT 17514</strain>
    </source>
</reference>
<evidence type="ECO:0000256" key="2">
    <source>
        <dbReference type="SAM" id="SignalP"/>
    </source>
</evidence>
<feature type="chain" id="PRO_5042179529" description="DUF7492 domain-containing protein" evidence="2">
    <location>
        <begin position="18"/>
        <end position="382"/>
    </location>
</feature>
<feature type="signal peptide" evidence="2">
    <location>
        <begin position="1"/>
        <end position="17"/>
    </location>
</feature>
<reference evidence="4" key="1">
    <citation type="journal article" date="2023" name="IMA Fungus">
        <title>Comparative genomic study of the Penicillium genus elucidates a diverse pangenome and 15 lateral gene transfer events.</title>
        <authorList>
            <person name="Petersen C."/>
            <person name="Sorensen T."/>
            <person name="Nielsen M.R."/>
            <person name="Sondergaard T.E."/>
            <person name="Sorensen J.L."/>
            <person name="Fitzpatrick D.A."/>
            <person name="Frisvad J.C."/>
            <person name="Nielsen K.L."/>
        </authorList>
    </citation>
    <scope>NUCLEOTIDE SEQUENCE</scope>
    <source>
        <strain evidence="4">IBT 17514</strain>
    </source>
</reference>
<dbReference type="Proteomes" id="UP001215712">
    <property type="component" value="Unassembled WGS sequence"/>
</dbReference>
<dbReference type="EMBL" id="JAQJAN010000019">
    <property type="protein sequence ID" value="KAJ5709224.1"/>
    <property type="molecule type" value="Genomic_DNA"/>
</dbReference>
<evidence type="ECO:0000313" key="4">
    <source>
        <dbReference type="EMBL" id="KAJ5709224.1"/>
    </source>
</evidence>
<dbReference type="InterPro" id="IPR055915">
    <property type="entry name" value="DUF7492"/>
</dbReference>
<evidence type="ECO:0000259" key="3">
    <source>
        <dbReference type="Pfam" id="PF24320"/>
    </source>
</evidence>
<evidence type="ECO:0000313" key="5">
    <source>
        <dbReference type="Proteomes" id="UP001215712"/>
    </source>
</evidence>
<feature type="region of interest" description="Disordered" evidence="1">
    <location>
        <begin position="277"/>
        <end position="339"/>
    </location>
</feature>
<feature type="compositionally biased region" description="Polar residues" evidence="1">
    <location>
        <begin position="329"/>
        <end position="339"/>
    </location>
</feature>
<dbReference type="AlphaFoldDB" id="A0AAD6MRP6"/>
<protein>
    <recommendedName>
        <fullName evidence="3">DUF7492 domain-containing protein</fullName>
    </recommendedName>
</protein>
<organism evidence="4 5">
    <name type="scientific">Penicillium malachiteum</name>
    <dbReference type="NCBI Taxonomy" id="1324776"/>
    <lineage>
        <taxon>Eukaryota</taxon>
        <taxon>Fungi</taxon>
        <taxon>Dikarya</taxon>
        <taxon>Ascomycota</taxon>
        <taxon>Pezizomycotina</taxon>
        <taxon>Eurotiomycetes</taxon>
        <taxon>Eurotiomycetidae</taxon>
        <taxon>Eurotiales</taxon>
        <taxon>Aspergillaceae</taxon>
        <taxon>Penicillium</taxon>
    </lineage>
</organism>
<gene>
    <name evidence="4" type="ORF">N7493_010558</name>
</gene>
<proteinExistence type="predicted"/>
<name>A0AAD6MRP6_9EURO</name>
<evidence type="ECO:0000256" key="1">
    <source>
        <dbReference type="SAM" id="MobiDB-lite"/>
    </source>
</evidence>
<feature type="compositionally biased region" description="Polar residues" evidence="1">
    <location>
        <begin position="290"/>
        <end position="299"/>
    </location>
</feature>
<feature type="compositionally biased region" description="Low complexity" evidence="1">
    <location>
        <begin position="300"/>
        <end position="328"/>
    </location>
</feature>
<comment type="caution">
    <text evidence="4">The sequence shown here is derived from an EMBL/GenBank/DDBJ whole genome shotgun (WGS) entry which is preliminary data.</text>
</comment>
<dbReference type="Pfam" id="PF24320">
    <property type="entry name" value="DUF7492"/>
    <property type="match status" value="1"/>
</dbReference>
<sequence length="382" mass="41128">MLFQTLITSFLIASASAHSWIEEIRIIAPNGTFTGDAGYARGNWRRTAAGFNDTTMTYLIPPDGQANITVVYSSTKMCKNSQQTETQTSGSPRLQASPGDAIALRYQENGHVTLPWNQPGKPPNRGTAYVYGTTSPKVGEIFNDVHKVWNWNGTGGDGRGRLLSMQNFDDGRCYQINTGNISEYRQEKFPHVANQLMGADLWCQQDIKLPTTAPSGEVYTLYWVWDWPTLPDIDPTYPDGKIEIYTTCIDINVEGSVVNETESYVSGQSLDSASVASELDDLTSEDAVSWDSSVDQPPGSTSSSASSSTSISAAQAETSTSKSSTEATVQPTSSVAAGVDSVNSQASTVTATVGEVTAWRTVTKLEVFSRTVTVTECPSATG</sequence>